<gene>
    <name evidence="9" type="ORF">GCG54_00013393</name>
</gene>
<feature type="transmembrane region" description="Helical" evidence="7">
    <location>
        <begin position="30"/>
        <end position="49"/>
    </location>
</feature>
<dbReference type="PANTHER" id="PTHR33048:SF163">
    <property type="entry name" value="INTEGRAL MEMBRANE PROTEIN (AFU_ORTHOLOGUE AFUA_8G05510)"/>
    <property type="match status" value="1"/>
</dbReference>
<organism evidence="9 10">
    <name type="scientific">Colletotrichum gloeosporioides</name>
    <name type="common">Anthracnose fungus</name>
    <name type="synonym">Glomerella cingulata</name>
    <dbReference type="NCBI Taxonomy" id="474922"/>
    <lineage>
        <taxon>Eukaryota</taxon>
        <taxon>Fungi</taxon>
        <taxon>Dikarya</taxon>
        <taxon>Ascomycota</taxon>
        <taxon>Pezizomycotina</taxon>
        <taxon>Sordariomycetes</taxon>
        <taxon>Hypocreomycetidae</taxon>
        <taxon>Glomerellales</taxon>
        <taxon>Glomerellaceae</taxon>
        <taxon>Colletotrichum</taxon>
        <taxon>Colletotrichum gloeosporioides species complex</taxon>
    </lineage>
</organism>
<evidence type="ECO:0000256" key="3">
    <source>
        <dbReference type="ARBA" id="ARBA00022989"/>
    </source>
</evidence>
<sequence>MAVDPFIEAAFGPPPDGVDLTESQATKNNAIVIVLLIIAALSVAGRLVARSKYGPGLSLDDYAIVVAWVLVAATAGMVIAIGQAGAGRHVWALSVDDLVQTSKASSERRHNHEFLLYIYSFVFCTAVLTTKISILLFYWRVFMGNLLSFRFSIWMGAFLVGSYPIYFMITMGFCCNPLSHYWTQFKGTTGTCLDVGHFFFILAIINLITDVILLAIPVPEILKLQMSKDKKIAVCGILGLGGFVCIASAVRVHYLKVFSTATDITWMMGPVAIWSSVEPSVGIFSACLPSFKPLLRAIRGRNMNSSSSGDKGSIYPLGSKGTRNTRPRLRLDDEIALQSQAVGGGGSGSMHSGNDSEFGRHIHVKTDIKQTINGFS</sequence>
<feature type="transmembrane region" description="Helical" evidence="7">
    <location>
        <begin position="61"/>
        <end position="81"/>
    </location>
</feature>
<name>A0A8H4FIG5_COLGL</name>
<feature type="transmembrane region" description="Helical" evidence="7">
    <location>
        <begin position="114"/>
        <end position="139"/>
    </location>
</feature>
<evidence type="ECO:0000256" key="6">
    <source>
        <dbReference type="SAM" id="MobiDB-lite"/>
    </source>
</evidence>
<evidence type="ECO:0000313" key="10">
    <source>
        <dbReference type="Proteomes" id="UP000613401"/>
    </source>
</evidence>
<dbReference type="EMBL" id="WVTB01000055">
    <property type="protein sequence ID" value="KAF3803285.1"/>
    <property type="molecule type" value="Genomic_DNA"/>
</dbReference>
<keyword evidence="4 7" id="KW-0472">Membrane</keyword>
<reference evidence="9" key="2">
    <citation type="submission" date="2020-03" db="EMBL/GenBank/DDBJ databases">
        <authorList>
            <person name="Fu F.-F."/>
            <person name="Chen J."/>
        </authorList>
    </citation>
    <scope>NUCLEOTIDE SEQUENCE</scope>
    <source>
        <strain evidence="9">Lc1</strain>
    </source>
</reference>
<dbReference type="InterPro" id="IPR049326">
    <property type="entry name" value="Rhodopsin_dom_fungi"/>
</dbReference>
<feature type="transmembrane region" description="Helical" evidence="7">
    <location>
        <begin position="199"/>
        <end position="219"/>
    </location>
</feature>
<evidence type="ECO:0000256" key="2">
    <source>
        <dbReference type="ARBA" id="ARBA00022692"/>
    </source>
</evidence>
<comment type="subcellular location">
    <subcellularLocation>
        <location evidence="1">Membrane</location>
        <topology evidence="1">Multi-pass membrane protein</topology>
    </subcellularLocation>
</comment>
<dbReference type="GO" id="GO:0016020">
    <property type="term" value="C:membrane"/>
    <property type="evidence" value="ECO:0007669"/>
    <property type="project" value="UniProtKB-SubCell"/>
</dbReference>
<dbReference type="RefSeq" id="XP_045262444.1">
    <property type="nucleotide sequence ID" value="XM_045413248.1"/>
</dbReference>
<dbReference type="PANTHER" id="PTHR33048">
    <property type="entry name" value="PTH11-LIKE INTEGRAL MEMBRANE PROTEIN (AFU_ORTHOLOGUE AFUA_5G11245)"/>
    <property type="match status" value="1"/>
</dbReference>
<dbReference type="Pfam" id="PF20684">
    <property type="entry name" value="Fung_rhodopsin"/>
    <property type="match status" value="1"/>
</dbReference>
<protein>
    <recommendedName>
        <fullName evidence="8">Rhodopsin domain-containing protein</fullName>
    </recommendedName>
</protein>
<dbReference type="Proteomes" id="UP000613401">
    <property type="component" value="Unassembled WGS sequence"/>
</dbReference>
<keyword evidence="2 7" id="KW-0812">Transmembrane</keyword>
<comment type="similarity">
    <text evidence="5">Belongs to the SAT4 family.</text>
</comment>
<evidence type="ECO:0000313" key="9">
    <source>
        <dbReference type="EMBL" id="KAF3803285.1"/>
    </source>
</evidence>
<accession>A0A8H4FIG5</accession>
<feature type="transmembrane region" description="Helical" evidence="7">
    <location>
        <begin position="231"/>
        <end position="251"/>
    </location>
</feature>
<dbReference type="GeneID" id="69020509"/>
<evidence type="ECO:0000259" key="8">
    <source>
        <dbReference type="Pfam" id="PF20684"/>
    </source>
</evidence>
<evidence type="ECO:0000256" key="4">
    <source>
        <dbReference type="ARBA" id="ARBA00023136"/>
    </source>
</evidence>
<evidence type="ECO:0000256" key="7">
    <source>
        <dbReference type="SAM" id="Phobius"/>
    </source>
</evidence>
<feature type="transmembrane region" description="Helical" evidence="7">
    <location>
        <begin position="151"/>
        <end position="179"/>
    </location>
</feature>
<dbReference type="InterPro" id="IPR052337">
    <property type="entry name" value="SAT4-like"/>
</dbReference>
<dbReference type="AlphaFoldDB" id="A0A8H4FIG5"/>
<keyword evidence="3 7" id="KW-1133">Transmembrane helix</keyword>
<feature type="region of interest" description="Disordered" evidence="6">
    <location>
        <begin position="341"/>
        <end position="362"/>
    </location>
</feature>
<comment type="caution">
    <text evidence="9">The sequence shown here is derived from an EMBL/GenBank/DDBJ whole genome shotgun (WGS) entry which is preliminary data.</text>
</comment>
<reference evidence="9" key="1">
    <citation type="journal article" date="2020" name="Phytopathology">
        <title>Genome sequence and comparative analysis of Colletotrichum gloeosporioides isolated from Liriodendron leaves.</title>
        <authorList>
            <person name="Fu F.F."/>
            <person name="Hao Z."/>
            <person name="Wang P."/>
            <person name="Lu Y."/>
            <person name="Xue L.J."/>
            <person name="Wei G."/>
            <person name="Tian Y."/>
            <person name="Baishi H."/>
            <person name="Xu H."/>
            <person name="Shi J."/>
            <person name="Cheng T."/>
            <person name="Wang G."/>
            <person name="Yi Y."/>
            <person name="Chen J."/>
        </authorList>
    </citation>
    <scope>NUCLEOTIDE SEQUENCE</scope>
    <source>
        <strain evidence="9">Lc1</strain>
    </source>
</reference>
<feature type="domain" description="Rhodopsin" evidence="8">
    <location>
        <begin position="46"/>
        <end position="296"/>
    </location>
</feature>
<keyword evidence="10" id="KW-1185">Reference proteome</keyword>
<proteinExistence type="inferred from homology"/>
<evidence type="ECO:0000256" key="1">
    <source>
        <dbReference type="ARBA" id="ARBA00004141"/>
    </source>
</evidence>
<feature type="region of interest" description="Disordered" evidence="6">
    <location>
        <begin position="304"/>
        <end position="325"/>
    </location>
</feature>
<evidence type="ECO:0000256" key="5">
    <source>
        <dbReference type="ARBA" id="ARBA00038359"/>
    </source>
</evidence>